<dbReference type="InterPro" id="IPR055312">
    <property type="entry name" value="FBL15-like"/>
</dbReference>
<evidence type="ECO:0000313" key="2">
    <source>
        <dbReference type="Proteomes" id="UP000008022"/>
    </source>
</evidence>
<sequence length="359" mass="40354">MPPASIPTSCKSGEVDFGVEEVGGVEELANLESARRRSGVCRWRRLQYEATSASFLPMGGRFDERAARPVLLFTDLLVYILVNSDELMNQGIQDINYVIQIPQKSCIPGSAVTEAVAVMKWESLLPNDTFLIVASSDGAFEKMTMQDVCDLMLYVKLGVKQELGSFAVTQQNLADYMGRSQYLMEAITMLPAIEVMSLELSKRGHAFGQCVFHLLRMSTGIRKLKLALRGGLKDSEERISVLSTWFQGHQADARCSASCICNRPQAWKTEDLFLDSLQEVEISGFRGSEHELAFLKRRFGWAAILKTFTMHLHLDLTVSDDLCKELLSLATPETDVKIYFYRDDDVHARPAWVLYTPEE</sequence>
<dbReference type="PANTHER" id="PTHR34709">
    <property type="entry name" value="OS10G0396666 PROTEIN"/>
    <property type="match status" value="1"/>
</dbReference>
<accession>A0A0E0Q5S7</accession>
<proteinExistence type="predicted"/>
<keyword evidence="2" id="KW-1185">Reference proteome</keyword>
<dbReference type="HOGENOM" id="CLU_772494_0_0_1"/>
<name>A0A0E0Q5S7_ORYRU</name>
<evidence type="ECO:0008006" key="3">
    <source>
        <dbReference type="Google" id="ProtNLM"/>
    </source>
</evidence>
<evidence type="ECO:0000313" key="1">
    <source>
        <dbReference type="EnsemblPlants" id="ORUFI07G07770.1"/>
    </source>
</evidence>
<dbReference type="PANTHER" id="PTHR34709:SF61">
    <property type="entry name" value="OS07G0229100 PROTEIN"/>
    <property type="match status" value="1"/>
</dbReference>
<dbReference type="AlphaFoldDB" id="A0A0E0Q5S7"/>
<organism evidence="1 2">
    <name type="scientific">Oryza rufipogon</name>
    <name type="common">Brownbeard rice</name>
    <name type="synonym">Asian wild rice</name>
    <dbReference type="NCBI Taxonomy" id="4529"/>
    <lineage>
        <taxon>Eukaryota</taxon>
        <taxon>Viridiplantae</taxon>
        <taxon>Streptophyta</taxon>
        <taxon>Embryophyta</taxon>
        <taxon>Tracheophyta</taxon>
        <taxon>Spermatophyta</taxon>
        <taxon>Magnoliopsida</taxon>
        <taxon>Liliopsida</taxon>
        <taxon>Poales</taxon>
        <taxon>Poaceae</taxon>
        <taxon>BOP clade</taxon>
        <taxon>Oryzoideae</taxon>
        <taxon>Oryzeae</taxon>
        <taxon>Oryzinae</taxon>
        <taxon>Oryza</taxon>
    </lineage>
</organism>
<protein>
    <recommendedName>
        <fullName evidence="3">FBD domain-containing protein</fullName>
    </recommendedName>
</protein>
<reference evidence="1" key="2">
    <citation type="submission" date="2015-06" db="UniProtKB">
        <authorList>
            <consortium name="EnsemblPlants"/>
        </authorList>
    </citation>
    <scope>IDENTIFICATION</scope>
</reference>
<dbReference type="EnsemblPlants" id="ORUFI07G07770.1">
    <property type="protein sequence ID" value="ORUFI07G07770.1"/>
    <property type="gene ID" value="ORUFI07G07770"/>
</dbReference>
<dbReference type="Proteomes" id="UP000008022">
    <property type="component" value="Unassembled WGS sequence"/>
</dbReference>
<reference evidence="2" key="1">
    <citation type="submission" date="2013-06" db="EMBL/GenBank/DDBJ databases">
        <authorList>
            <person name="Zhao Q."/>
        </authorList>
    </citation>
    <scope>NUCLEOTIDE SEQUENCE</scope>
    <source>
        <strain evidence="2">cv. W1943</strain>
    </source>
</reference>
<dbReference type="Gramene" id="ORUFI07G07770.1">
    <property type="protein sequence ID" value="ORUFI07G07770.1"/>
    <property type="gene ID" value="ORUFI07G07770"/>
</dbReference>